<dbReference type="EMBL" id="UINC01042139">
    <property type="protein sequence ID" value="SVB44366.1"/>
    <property type="molecule type" value="Genomic_DNA"/>
</dbReference>
<evidence type="ECO:0000256" key="1">
    <source>
        <dbReference type="SAM" id="MobiDB-lite"/>
    </source>
</evidence>
<accession>A0A382E0V3</accession>
<protein>
    <submittedName>
        <fullName evidence="2">Uncharacterized protein</fullName>
    </submittedName>
</protein>
<name>A0A382E0V3_9ZZZZ</name>
<dbReference type="AlphaFoldDB" id="A0A382E0V3"/>
<feature type="region of interest" description="Disordered" evidence="1">
    <location>
        <begin position="22"/>
        <end position="41"/>
    </location>
</feature>
<sequence length="96" mass="10193">MLNKTFIVSILVFFSLLGCAASGTNDSSSSSARASSTSPNAQKVCNAGEILHCASRSPHRISDGRYGRNNNKSKKCMCVPEGDLQSLERSVITGPQ</sequence>
<reference evidence="2" key="1">
    <citation type="submission" date="2018-05" db="EMBL/GenBank/DDBJ databases">
        <authorList>
            <person name="Lanie J.A."/>
            <person name="Ng W.-L."/>
            <person name="Kazmierczak K.M."/>
            <person name="Andrzejewski T.M."/>
            <person name="Davidsen T.M."/>
            <person name="Wayne K.J."/>
            <person name="Tettelin H."/>
            <person name="Glass J.I."/>
            <person name="Rusch D."/>
            <person name="Podicherti R."/>
            <person name="Tsui H.-C.T."/>
            <person name="Winkler M.E."/>
        </authorList>
    </citation>
    <scope>NUCLEOTIDE SEQUENCE</scope>
</reference>
<dbReference type="PROSITE" id="PS51257">
    <property type="entry name" value="PROKAR_LIPOPROTEIN"/>
    <property type="match status" value="1"/>
</dbReference>
<organism evidence="2">
    <name type="scientific">marine metagenome</name>
    <dbReference type="NCBI Taxonomy" id="408172"/>
    <lineage>
        <taxon>unclassified sequences</taxon>
        <taxon>metagenomes</taxon>
        <taxon>ecological metagenomes</taxon>
    </lineage>
</organism>
<evidence type="ECO:0000313" key="2">
    <source>
        <dbReference type="EMBL" id="SVB44366.1"/>
    </source>
</evidence>
<gene>
    <name evidence="2" type="ORF">METZ01_LOCUS197220</name>
</gene>
<proteinExistence type="predicted"/>